<gene>
    <name evidence="4" type="ORF">ACHAWU_000720</name>
</gene>
<dbReference type="PANTHER" id="PTHR23150:SF19">
    <property type="entry name" value="FORMYLGLYCINE-GENERATING ENZYME"/>
    <property type="match status" value="1"/>
</dbReference>
<dbReference type="InterPro" id="IPR051043">
    <property type="entry name" value="Sulfatase_Mod_Factor_Kinase"/>
</dbReference>
<evidence type="ECO:0000256" key="2">
    <source>
        <dbReference type="SAM" id="SignalP"/>
    </source>
</evidence>
<dbReference type="InterPro" id="IPR016187">
    <property type="entry name" value="CTDL_fold"/>
</dbReference>
<feature type="signal peptide" evidence="2">
    <location>
        <begin position="1"/>
        <end position="37"/>
    </location>
</feature>
<dbReference type="InterPro" id="IPR042095">
    <property type="entry name" value="SUMF_sf"/>
</dbReference>
<feature type="compositionally biased region" description="Acidic residues" evidence="1">
    <location>
        <begin position="446"/>
        <end position="456"/>
    </location>
</feature>
<dbReference type="EMBL" id="JALLBG020000200">
    <property type="protein sequence ID" value="KAL3759421.1"/>
    <property type="molecule type" value="Genomic_DNA"/>
</dbReference>
<keyword evidence="2" id="KW-0732">Signal</keyword>
<dbReference type="InterPro" id="IPR005532">
    <property type="entry name" value="SUMF_dom"/>
</dbReference>
<name>A0ABD3M5Y4_9STRA</name>
<feature type="region of interest" description="Disordered" evidence="1">
    <location>
        <begin position="428"/>
        <end position="484"/>
    </location>
</feature>
<feature type="compositionally biased region" description="Basic and acidic residues" evidence="1">
    <location>
        <begin position="457"/>
        <end position="468"/>
    </location>
</feature>
<dbReference type="Pfam" id="PF03781">
    <property type="entry name" value="FGE-sulfatase"/>
    <property type="match status" value="1"/>
</dbReference>
<proteinExistence type="predicted"/>
<evidence type="ECO:0000313" key="5">
    <source>
        <dbReference type="Proteomes" id="UP001530293"/>
    </source>
</evidence>
<dbReference type="SUPFAM" id="SSF56436">
    <property type="entry name" value="C-type lectin-like"/>
    <property type="match status" value="1"/>
</dbReference>
<dbReference type="PANTHER" id="PTHR23150">
    <property type="entry name" value="SULFATASE MODIFYING FACTOR 1, 2"/>
    <property type="match status" value="1"/>
</dbReference>
<evidence type="ECO:0000256" key="1">
    <source>
        <dbReference type="SAM" id="MobiDB-lite"/>
    </source>
</evidence>
<organism evidence="4 5">
    <name type="scientific">Discostella pseudostelligera</name>
    <dbReference type="NCBI Taxonomy" id="259834"/>
    <lineage>
        <taxon>Eukaryota</taxon>
        <taxon>Sar</taxon>
        <taxon>Stramenopiles</taxon>
        <taxon>Ochrophyta</taxon>
        <taxon>Bacillariophyta</taxon>
        <taxon>Coscinodiscophyceae</taxon>
        <taxon>Thalassiosirophycidae</taxon>
        <taxon>Stephanodiscales</taxon>
        <taxon>Stephanodiscaceae</taxon>
        <taxon>Discostella</taxon>
    </lineage>
</organism>
<comment type="caution">
    <text evidence="4">The sequence shown here is derived from an EMBL/GenBank/DDBJ whole genome shotgun (WGS) entry which is preliminary data.</text>
</comment>
<feature type="domain" description="Sulfatase-modifying factor enzyme-like" evidence="3">
    <location>
        <begin position="142"/>
        <end position="403"/>
    </location>
</feature>
<dbReference type="Gene3D" id="3.90.1580.10">
    <property type="entry name" value="paralog of FGE (formylglycine-generating enzyme)"/>
    <property type="match status" value="1"/>
</dbReference>
<keyword evidence="5" id="KW-1185">Reference proteome</keyword>
<dbReference type="AlphaFoldDB" id="A0ABD3M5Y4"/>
<accession>A0ABD3M5Y4</accession>
<evidence type="ECO:0000313" key="4">
    <source>
        <dbReference type="EMBL" id="KAL3759421.1"/>
    </source>
</evidence>
<feature type="compositionally biased region" description="Basic and acidic residues" evidence="1">
    <location>
        <begin position="431"/>
        <end position="445"/>
    </location>
</feature>
<protein>
    <recommendedName>
        <fullName evidence="3">Sulfatase-modifying factor enzyme-like domain-containing protein</fullName>
    </recommendedName>
</protein>
<reference evidence="4 5" key="1">
    <citation type="submission" date="2024-10" db="EMBL/GenBank/DDBJ databases">
        <title>Updated reference genomes for cyclostephanoid diatoms.</title>
        <authorList>
            <person name="Roberts W.R."/>
            <person name="Alverson A.J."/>
        </authorList>
    </citation>
    <scope>NUCLEOTIDE SEQUENCE [LARGE SCALE GENOMIC DNA]</scope>
    <source>
        <strain evidence="4 5">AJA232-27</strain>
    </source>
</reference>
<sequence>MNLKMKSPHPHPLLLHTKHFALFILLWTIHCQFYASSTEVDVVVDDEEEPHPDPNEENYPGMIYIGRMDDDGRRVGFDADNGIKYIFGTGFDETHKNILEADLQHEHYGPDSEHDLPDRAHGKTREQVLHEKRRGELDLSQGPKPFGWFEEHPLDGGAVPPKVVRVDPFFIDEAPVTNKEFGKFVRATYYETEAEKFGWSFVLSSFLPNADQLESAEVDPEAEDWVAVDKAYWRNPEGPGTSYKYRENHPVTHVSHRDAAEYCTWVGKRLPGEREWEAAARAGHYGPNDRTLYIWGDDQTTELAKEYANLWGDGDFPWENKAEDGWRATSPVKTFKPNAFGLYDMTGNVWEWMRGGKHKNRIVRGGSYVDSLDGSFNHAATLGARATLHATTTTGNVGFRCVKSPMRKVEYHYVYENTEDSGAQLVIEGNNGERKFTQQKTRRDYEDDDEFDEDIDHDPTMPRPDERRGRKKVVKTRTLTSDEL</sequence>
<dbReference type="Proteomes" id="UP001530293">
    <property type="component" value="Unassembled WGS sequence"/>
</dbReference>
<feature type="chain" id="PRO_5044836969" description="Sulfatase-modifying factor enzyme-like domain-containing protein" evidence="2">
    <location>
        <begin position="38"/>
        <end position="484"/>
    </location>
</feature>
<evidence type="ECO:0000259" key="3">
    <source>
        <dbReference type="Pfam" id="PF03781"/>
    </source>
</evidence>